<organism evidence="1 2">
    <name type="scientific">Catenibacillus scindens</name>
    <dbReference type="NCBI Taxonomy" id="673271"/>
    <lineage>
        <taxon>Bacteria</taxon>
        <taxon>Bacillati</taxon>
        <taxon>Bacillota</taxon>
        <taxon>Clostridia</taxon>
        <taxon>Lachnospirales</taxon>
        <taxon>Lachnospiraceae</taxon>
        <taxon>Catenibacillus</taxon>
    </lineage>
</organism>
<dbReference type="EMBL" id="JACHFW010000002">
    <property type="protein sequence ID" value="MBB5263872.1"/>
    <property type="molecule type" value="Genomic_DNA"/>
</dbReference>
<evidence type="ECO:0000313" key="1">
    <source>
        <dbReference type="EMBL" id="MBB5263872.1"/>
    </source>
</evidence>
<reference evidence="1 2" key="1">
    <citation type="submission" date="2020-08" db="EMBL/GenBank/DDBJ databases">
        <title>Genomic Encyclopedia of Type Strains, Phase IV (KMG-IV): sequencing the most valuable type-strain genomes for metagenomic binning, comparative biology and taxonomic classification.</title>
        <authorList>
            <person name="Goeker M."/>
        </authorList>
    </citation>
    <scope>NUCLEOTIDE SEQUENCE [LARGE SCALE GENOMIC DNA]</scope>
    <source>
        <strain evidence="1 2">DSM 106146</strain>
    </source>
</reference>
<dbReference type="RefSeq" id="WP_183772051.1">
    <property type="nucleotide sequence ID" value="NZ_CAWVEG010000055.1"/>
</dbReference>
<dbReference type="AlphaFoldDB" id="A0A7W8M4S3"/>
<protein>
    <submittedName>
        <fullName evidence="1">Putative nucleic acid-binding Zn ribbon protein</fullName>
    </submittedName>
</protein>
<accession>A0A7W8M4S3</accession>
<sequence>MEYCVCCGAPIPEGGWICWRCKAYPEMIGSKKMSETMAGEKEDSGKVMNMNPMWNVVGRADGGDQGKLRE</sequence>
<gene>
    <name evidence="1" type="ORF">HNP82_000970</name>
</gene>
<keyword evidence="2" id="KW-1185">Reference proteome</keyword>
<evidence type="ECO:0000313" key="2">
    <source>
        <dbReference type="Proteomes" id="UP000543642"/>
    </source>
</evidence>
<comment type="caution">
    <text evidence="1">The sequence shown here is derived from an EMBL/GenBank/DDBJ whole genome shotgun (WGS) entry which is preliminary data.</text>
</comment>
<proteinExistence type="predicted"/>
<dbReference type="Proteomes" id="UP000543642">
    <property type="component" value="Unassembled WGS sequence"/>
</dbReference>
<name>A0A7W8M4S3_9FIRM</name>